<dbReference type="Pfam" id="PF18348">
    <property type="entry name" value="SH3_16"/>
    <property type="match status" value="1"/>
</dbReference>
<evidence type="ECO:0000313" key="2">
    <source>
        <dbReference type="EMBL" id="SIN66455.1"/>
    </source>
</evidence>
<dbReference type="STRING" id="226505.SAMN05444394_0347"/>
<accession>A0A1N6D6R8</accession>
<dbReference type="InterPro" id="IPR038765">
    <property type="entry name" value="Papain-like_cys_pep_sf"/>
</dbReference>
<dbReference type="SUPFAM" id="SSF54001">
    <property type="entry name" value="Cysteine proteinases"/>
    <property type="match status" value="1"/>
</dbReference>
<proteinExistence type="predicted"/>
<evidence type="ECO:0000259" key="1">
    <source>
        <dbReference type="Pfam" id="PF18348"/>
    </source>
</evidence>
<gene>
    <name evidence="2" type="ORF">SAMN05444394_0347</name>
</gene>
<reference evidence="3" key="1">
    <citation type="submission" date="2016-11" db="EMBL/GenBank/DDBJ databases">
        <authorList>
            <person name="Varghese N."/>
            <person name="Submissions S."/>
        </authorList>
    </citation>
    <scope>NUCLEOTIDE SEQUENCE [LARGE SCALE GENOMIC DNA]</scope>
    <source>
        <strain evidence="3">DSM 15292</strain>
    </source>
</reference>
<dbReference type="OrthoDB" id="9813368at2"/>
<dbReference type="AlphaFoldDB" id="A0A1N6D6R8"/>
<keyword evidence="3" id="KW-1185">Reference proteome</keyword>
<dbReference type="EMBL" id="FSRC01000001">
    <property type="protein sequence ID" value="SIN66455.1"/>
    <property type="molecule type" value="Genomic_DNA"/>
</dbReference>
<dbReference type="Gene3D" id="2.30.30.40">
    <property type="entry name" value="SH3 Domains"/>
    <property type="match status" value="1"/>
</dbReference>
<organism evidence="2 3">
    <name type="scientific">Algoriphagus halophilus</name>
    <dbReference type="NCBI Taxonomy" id="226505"/>
    <lineage>
        <taxon>Bacteria</taxon>
        <taxon>Pseudomonadati</taxon>
        <taxon>Bacteroidota</taxon>
        <taxon>Cytophagia</taxon>
        <taxon>Cytophagales</taxon>
        <taxon>Cyclobacteriaceae</taxon>
        <taxon>Algoriphagus</taxon>
    </lineage>
</organism>
<feature type="domain" description="Bacterial dipeptidyl-peptidase SH3" evidence="1">
    <location>
        <begin position="25"/>
        <end position="75"/>
    </location>
</feature>
<sequence length="265" mass="30341">MRKEKSSEWPLTDVFGICRQTILPLYRKPTFESALISQLLFGECYQVKAINPDQSWYKIFHEDTGLEGWITSKSIKTIQPSDYQNFLSQDFQVVTSPIAVIEYLGSNLYLLPGSRLHFSEIELFNWQDHIGFTGTVRSHAVKAGREELLEIALKYLNAPYQAGGRSIFGLDEIKGFELIYAAAGYRWTLDKMQGKMIDPEQVIPGDLFIFKDLETKVSQVSMYLGAEEVLWMDGKMRISDIDEWESIQINNSSKQYVLKGHSIVS</sequence>
<dbReference type="InterPro" id="IPR041382">
    <property type="entry name" value="SH3_16"/>
</dbReference>
<evidence type="ECO:0000313" key="3">
    <source>
        <dbReference type="Proteomes" id="UP000185221"/>
    </source>
</evidence>
<dbReference type="RefSeq" id="WP_074223119.1">
    <property type="nucleotide sequence ID" value="NZ_FSRC01000001.1"/>
</dbReference>
<protein>
    <recommendedName>
        <fullName evidence="1">Bacterial dipeptidyl-peptidase SH3 domain-containing protein</fullName>
    </recommendedName>
</protein>
<name>A0A1N6D6R8_9BACT</name>
<dbReference type="Proteomes" id="UP000185221">
    <property type="component" value="Unassembled WGS sequence"/>
</dbReference>
<dbReference type="Gene3D" id="3.90.1720.10">
    <property type="entry name" value="endopeptidase domain like (from Nostoc punctiforme)"/>
    <property type="match status" value="1"/>
</dbReference>